<dbReference type="OrthoDB" id="1431247at2759"/>
<dbReference type="InParanoid" id="D8M4I2"/>
<protein>
    <recommendedName>
        <fullName evidence="4">SHSP domain-containing protein</fullName>
    </recommendedName>
</protein>
<evidence type="ECO:0000313" key="5">
    <source>
        <dbReference type="EMBL" id="CBK22971.2"/>
    </source>
</evidence>
<dbReference type="GeneID" id="24922663"/>
<dbReference type="InterPro" id="IPR002068">
    <property type="entry name" value="A-crystallin/Hsp20_dom"/>
</dbReference>
<dbReference type="Proteomes" id="UP000008312">
    <property type="component" value="Unassembled WGS sequence"/>
</dbReference>
<dbReference type="Gene3D" id="2.60.40.790">
    <property type="match status" value="1"/>
</dbReference>
<dbReference type="Pfam" id="PF00011">
    <property type="entry name" value="HSP20"/>
    <property type="match status" value="1"/>
</dbReference>
<evidence type="ECO:0000256" key="2">
    <source>
        <dbReference type="PROSITE-ProRule" id="PRU00285"/>
    </source>
</evidence>
<accession>D8M4I2</accession>
<comment type="similarity">
    <text evidence="2 3">Belongs to the small heat shock protein (HSP20) family.</text>
</comment>
<keyword evidence="6" id="KW-1185">Reference proteome</keyword>
<dbReference type="CDD" id="cd06464">
    <property type="entry name" value="ACD_sHsps-like"/>
    <property type="match status" value="1"/>
</dbReference>
<evidence type="ECO:0000256" key="1">
    <source>
        <dbReference type="ARBA" id="ARBA00023016"/>
    </source>
</evidence>
<reference evidence="5" key="1">
    <citation type="submission" date="2010-02" db="EMBL/GenBank/DDBJ databases">
        <title>Sequencing and annotation of the Blastocystis hominis genome.</title>
        <authorList>
            <person name="Wincker P."/>
        </authorList>
    </citation>
    <scope>NUCLEOTIDE SEQUENCE</scope>
    <source>
        <strain evidence="5">Singapore isolate B</strain>
    </source>
</reference>
<feature type="domain" description="SHSP" evidence="4">
    <location>
        <begin position="179"/>
        <end position="289"/>
    </location>
</feature>
<dbReference type="AlphaFoldDB" id="D8M4I2"/>
<dbReference type="SUPFAM" id="SSF49764">
    <property type="entry name" value="HSP20-like chaperones"/>
    <property type="match status" value="1"/>
</dbReference>
<dbReference type="PROSITE" id="PS01031">
    <property type="entry name" value="SHSP"/>
    <property type="match status" value="1"/>
</dbReference>
<keyword evidence="1" id="KW-0346">Stress response</keyword>
<dbReference type="EMBL" id="FN668653">
    <property type="protein sequence ID" value="CBK22971.2"/>
    <property type="molecule type" value="Genomic_DNA"/>
</dbReference>
<evidence type="ECO:0000313" key="6">
    <source>
        <dbReference type="Proteomes" id="UP000008312"/>
    </source>
</evidence>
<name>D8M4I2_BLAHO</name>
<proteinExistence type="inferred from homology"/>
<dbReference type="InterPro" id="IPR008978">
    <property type="entry name" value="HSP20-like_chaperone"/>
</dbReference>
<evidence type="ECO:0000256" key="3">
    <source>
        <dbReference type="RuleBase" id="RU003616"/>
    </source>
</evidence>
<dbReference type="PANTHER" id="PTHR11527">
    <property type="entry name" value="HEAT-SHOCK PROTEIN 20 FAMILY MEMBER"/>
    <property type="match status" value="1"/>
</dbReference>
<sequence length="289" mass="32825">MLHNTTRNLCESQILELQNSEETNSLRTLLWSSISFHHLMFSSCEQRLCPYQTVYNNSDSRVYSNQCPREFFSAFPHPLPAHAGFRYFHSNDNRRVASGEAPPNFVGFPPPYLYIAPTEAPAESRKRVEAAEPAPLEMIKRIQKDCSTGHQCQSGTDQNPFEVEEDAASSTIDWSKRRIWPVMGFGKLDIRDNEEKYIISLDIPGVTKECIDVSLRPTCIVVECVRKPIPMTAGKYHYCERPTGKLVRRIQLPSQANPDAISCIYKDGVLTLTVQKIKNDSNVMKIPVD</sequence>
<gene>
    <name evidence="5" type="ORF">GSBLH_T00006539001</name>
</gene>
<dbReference type="RefSeq" id="XP_012897019.1">
    <property type="nucleotide sequence ID" value="XM_013041565.1"/>
</dbReference>
<evidence type="ECO:0000259" key="4">
    <source>
        <dbReference type="PROSITE" id="PS01031"/>
    </source>
</evidence>
<dbReference type="InterPro" id="IPR031107">
    <property type="entry name" value="Small_HSP"/>
</dbReference>
<organism evidence="5">
    <name type="scientific">Blastocystis hominis</name>
    <dbReference type="NCBI Taxonomy" id="12968"/>
    <lineage>
        <taxon>Eukaryota</taxon>
        <taxon>Sar</taxon>
        <taxon>Stramenopiles</taxon>
        <taxon>Bigyra</taxon>
        <taxon>Opalozoa</taxon>
        <taxon>Opalinata</taxon>
        <taxon>Blastocystidae</taxon>
        <taxon>Blastocystis</taxon>
    </lineage>
</organism>